<evidence type="ECO:0000256" key="1">
    <source>
        <dbReference type="SAM" id="Phobius"/>
    </source>
</evidence>
<gene>
    <name evidence="2" type="ORF">Pfra01_001601800</name>
</gene>
<accession>A0A9W6XT71</accession>
<dbReference type="AlphaFoldDB" id="A0A9W6XT71"/>
<dbReference type="Proteomes" id="UP001165121">
    <property type="component" value="Unassembled WGS sequence"/>
</dbReference>
<protein>
    <submittedName>
        <fullName evidence="2">Unnamed protein product</fullName>
    </submittedName>
</protein>
<feature type="transmembrane region" description="Helical" evidence="1">
    <location>
        <begin position="103"/>
        <end position="128"/>
    </location>
</feature>
<sequence length="198" mass="22766">MVPKFQANKIHNESSSPRSSKILEALPSAQRQTAVAPQVFSLCNGSANDDGFLVIGIRPRCIIWTLWLIVLSVDPNAAANFIMDTSELDDGQFWLIPDEWSTLQTMSVMGLILILLLYFYIFFMMVVWRSQRNSMQTKLDSFLLRWRATAKVKVSDTLRSNCFQRAISMTWRAYFEWKSLTGIHGKNRKYWVGTSIVD</sequence>
<keyword evidence="1" id="KW-1133">Transmembrane helix</keyword>
<dbReference type="EMBL" id="BSXT01001789">
    <property type="protein sequence ID" value="GMF45133.1"/>
    <property type="molecule type" value="Genomic_DNA"/>
</dbReference>
<dbReference type="OrthoDB" id="110687at2759"/>
<name>A0A9W6XT71_9STRA</name>
<keyword evidence="1" id="KW-0472">Membrane</keyword>
<organism evidence="2 3">
    <name type="scientific">Phytophthora fragariaefolia</name>
    <dbReference type="NCBI Taxonomy" id="1490495"/>
    <lineage>
        <taxon>Eukaryota</taxon>
        <taxon>Sar</taxon>
        <taxon>Stramenopiles</taxon>
        <taxon>Oomycota</taxon>
        <taxon>Peronosporomycetes</taxon>
        <taxon>Peronosporales</taxon>
        <taxon>Peronosporaceae</taxon>
        <taxon>Phytophthora</taxon>
    </lineage>
</organism>
<comment type="caution">
    <text evidence="2">The sequence shown here is derived from an EMBL/GenBank/DDBJ whole genome shotgun (WGS) entry which is preliminary data.</text>
</comment>
<feature type="transmembrane region" description="Helical" evidence="1">
    <location>
        <begin position="61"/>
        <end position="83"/>
    </location>
</feature>
<evidence type="ECO:0000313" key="3">
    <source>
        <dbReference type="Proteomes" id="UP001165121"/>
    </source>
</evidence>
<proteinExistence type="predicted"/>
<evidence type="ECO:0000313" key="2">
    <source>
        <dbReference type="EMBL" id="GMF45133.1"/>
    </source>
</evidence>
<keyword evidence="1" id="KW-0812">Transmembrane</keyword>
<keyword evidence="3" id="KW-1185">Reference proteome</keyword>
<reference evidence="2" key="1">
    <citation type="submission" date="2023-04" db="EMBL/GenBank/DDBJ databases">
        <title>Phytophthora fragariaefolia NBRC 109709.</title>
        <authorList>
            <person name="Ichikawa N."/>
            <person name="Sato H."/>
            <person name="Tonouchi N."/>
        </authorList>
    </citation>
    <scope>NUCLEOTIDE SEQUENCE</scope>
    <source>
        <strain evidence="2">NBRC 109709</strain>
    </source>
</reference>